<evidence type="ECO:0000313" key="1">
    <source>
        <dbReference type="EMBL" id="MDR6409070.1"/>
    </source>
</evidence>
<accession>A0ABU1LRA1</accession>
<dbReference type="PANTHER" id="PTHR35528:SF3">
    <property type="entry name" value="BLL1675 PROTEIN"/>
    <property type="match status" value="1"/>
</dbReference>
<protein>
    <recommendedName>
        <fullName evidence="3">DDE domain-containing protein</fullName>
    </recommendedName>
</protein>
<reference evidence="1 2" key="1">
    <citation type="submission" date="2023-07" db="EMBL/GenBank/DDBJ databases">
        <title>Sorghum-associated microbial communities from plants grown in Nebraska, USA.</title>
        <authorList>
            <person name="Schachtman D."/>
        </authorList>
    </citation>
    <scope>NUCLEOTIDE SEQUENCE [LARGE SCALE GENOMIC DNA]</scope>
    <source>
        <strain evidence="1 2">DS1316</strain>
    </source>
</reference>
<evidence type="ECO:0008006" key="3">
    <source>
        <dbReference type="Google" id="ProtNLM"/>
    </source>
</evidence>
<dbReference type="Proteomes" id="UP001264340">
    <property type="component" value="Unassembled WGS sequence"/>
</dbReference>
<comment type="caution">
    <text evidence="1">The sequence shown here is derived from an EMBL/GenBank/DDBJ whole genome shotgun (WGS) entry which is preliminary data.</text>
</comment>
<dbReference type="InterPro" id="IPR052183">
    <property type="entry name" value="IS_Transposase"/>
</dbReference>
<sequence length="191" mass="22589">MKKMLRKSMPAELMKVLIRLHYPLEVILLCVRWYVAYSLSLRNLEEMKAKRGFEVDHSTVHRWVIKLVPLFEKAFRKHKRPVGKRWRMDETYMKISGAGNTFFAQWTRPAGRLIFCCERIETRLRRVATSRKPLTRMARRNGQTDEGLQGFSLCPPHPVCHRNDAYDPERTVEKEHGTHQSTAEQLYSLMM</sequence>
<dbReference type="PANTHER" id="PTHR35528">
    <property type="entry name" value="BLL1675 PROTEIN"/>
    <property type="match status" value="1"/>
</dbReference>
<organism evidence="1 2">
    <name type="scientific">Paraburkholderia terricola</name>
    <dbReference type="NCBI Taxonomy" id="169427"/>
    <lineage>
        <taxon>Bacteria</taxon>
        <taxon>Pseudomonadati</taxon>
        <taxon>Pseudomonadota</taxon>
        <taxon>Betaproteobacteria</taxon>
        <taxon>Burkholderiales</taxon>
        <taxon>Burkholderiaceae</taxon>
        <taxon>Paraburkholderia</taxon>
    </lineage>
</organism>
<evidence type="ECO:0000313" key="2">
    <source>
        <dbReference type="Proteomes" id="UP001264340"/>
    </source>
</evidence>
<name>A0ABU1LRA1_9BURK</name>
<proteinExistence type="predicted"/>
<keyword evidence="2" id="KW-1185">Reference proteome</keyword>
<dbReference type="EMBL" id="JAVDRP010000004">
    <property type="protein sequence ID" value="MDR6409070.1"/>
    <property type="molecule type" value="Genomic_DNA"/>
</dbReference>
<gene>
    <name evidence="1" type="ORF">J2804_002474</name>
</gene>